<feature type="region of interest" description="Disordered" evidence="6">
    <location>
        <begin position="8"/>
        <end position="29"/>
    </location>
</feature>
<dbReference type="Gene3D" id="3.30.40.10">
    <property type="entry name" value="Zinc/RING finger domain, C3HC4 (zinc finger)"/>
    <property type="match status" value="1"/>
</dbReference>
<keyword evidence="4" id="KW-0156">Chromatin regulator</keyword>
<evidence type="ECO:0000256" key="2">
    <source>
        <dbReference type="ARBA" id="ARBA00022771"/>
    </source>
</evidence>
<feature type="compositionally biased region" description="Low complexity" evidence="6">
    <location>
        <begin position="204"/>
        <end position="217"/>
    </location>
</feature>
<dbReference type="SMART" id="SM00249">
    <property type="entry name" value="PHD"/>
    <property type="match status" value="1"/>
</dbReference>
<dbReference type="Gene3D" id="2.170.270.10">
    <property type="entry name" value="SET domain"/>
    <property type="match status" value="1"/>
</dbReference>
<dbReference type="SUPFAM" id="SSF82199">
    <property type="entry name" value="SET domain"/>
    <property type="match status" value="1"/>
</dbReference>
<keyword evidence="2 5" id="KW-0863">Zinc-finger</keyword>
<evidence type="ECO:0000313" key="9">
    <source>
        <dbReference type="Proteomes" id="UP000307440"/>
    </source>
</evidence>
<evidence type="ECO:0000313" key="8">
    <source>
        <dbReference type="EMBL" id="TFK21435.1"/>
    </source>
</evidence>
<evidence type="ECO:0000256" key="5">
    <source>
        <dbReference type="PROSITE-ProRule" id="PRU00146"/>
    </source>
</evidence>
<dbReference type="GO" id="GO:0034967">
    <property type="term" value="C:Set3 complex"/>
    <property type="evidence" value="ECO:0007669"/>
    <property type="project" value="TreeGrafter"/>
</dbReference>
<evidence type="ECO:0000256" key="6">
    <source>
        <dbReference type="SAM" id="MobiDB-lite"/>
    </source>
</evidence>
<dbReference type="AlphaFoldDB" id="A0A5C3KN21"/>
<name>A0A5C3KN21_COPMA</name>
<dbReference type="InterPro" id="IPR001965">
    <property type="entry name" value="Znf_PHD"/>
</dbReference>
<evidence type="ECO:0000256" key="4">
    <source>
        <dbReference type="ARBA" id="ARBA00022853"/>
    </source>
</evidence>
<dbReference type="Pfam" id="PF00628">
    <property type="entry name" value="PHD"/>
    <property type="match status" value="1"/>
</dbReference>
<accession>A0A5C3KN21</accession>
<keyword evidence="1" id="KW-0479">Metal-binding</keyword>
<gene>
    <name evidence="8" type="ORF">FA15DRAFT_597869</name>
</gene>
<dbReference type="PANTHER" id="PTHR46462:SF3">
    <property type="entry name" value="UPSET, ISOFORM A"/>
    <property type="match status" value="1"/>
</dbReference>
<dbReference type="InterPro" id="IPR001214">
    <property type="entry name" value="SET_dom"/>
</dbReference>
<dbReference type="PROSITE" id="PS50016">
    <property type="entry name" value="ZF_PHD_2"/>
    <property type="match status" value="1"/>
</dbReference>
<dbReference type="InterPro" id="IPR019787">
    <property type="entry name" value="Znf_PHD-finger"/>
</dbReference>
<feature type="region of interest" description="Disordered" evidence="6">
    <location>
        <begin position="345"/>
        <end position="365"/>
    </location>
</feature>
<evidence type="ECO:0000259" key="7">
    <source>
        <dbReference type="PROSITE" id="PS50016"/>
    </source>
</evidence>
<keyword evidence="9" id="KW-1185">Reference proteome</keyword>
<evidence type="ECO:0000256" key="1">
    <source>
        <dbReference type="ARBA" id="ARBA00022723"/>
    </source>
</evidence>
<feature type="region of interest" description="Disordered" evidence="6">
    <location>
        <begin position="202"/>
        <end position="235"/>
    </location>
</feature>
<organism evidence="8 9">
    <name type="scientific">Coprinopsis marcescibilis</name>
    <name type="common">Agaric fungus</name>
    <name type="synonym">Psathyrella marcescibilis</name>
    <dbReference type="NCBI Taxonomy" id="230819"/>
    <lineage>
        <taxon>Eukaryota</taxon>
        <taxon>Fungi</taxon>
        <taxon>Dikarya</taxon>
        <taxon>Basidiomycota</taxon>
        <taxon>Agaricomycotina</taxon>
        <taxon>Agaricomycetes</taxon>
        <taxon>Agaricomycetidae</taxon>
        <taxon>Agaricales</taxon>
        <taxon>Agaricineae</taxon>
        <taxon>Psathyrellaceae</taxon>
        <taxon>Coprinopsis</taxon>
    </lineage>
</organism>
<dbReference type="InterPro" id="IPR046341">
    <property type="entry name" value="SET_dom_sf"/>
</dbReference>
<dbReference type="OrthoDB" id="79252at2759"/>
<dbReference type="GO" id="GO:0008270">
    <property type="term" value="F:zinc ion binding"/>
    <property type="evidence" value="ECO:0007669"/>
    <property type="project" value="UniProtKB-KW"/>
</dbReference>
<sequence length="408" mass="43896">MINATTAFIPPNHGSHPSQSQSHTTLPSLSISSSSTTAATVSANTTLLAPDSSIRCICGSTLDDGFSIGCDICERWCHAACFDIVDGAQVPEEWRCWECEPRTVDAQRARAIQRERITAIMVARNGNGAAPPLPSSTSAGLPAVTINGQTPAQHEADEVQEMMEEGWSRSYVHIMDDIVQSEDTRAKLQEQAMKWRGVSALSFPPSTSSSSSSTVPVRLPKETMSHPPRTSVKLVDPHTSVHPALAVSSNPSVRPPTYALHTTSPLPAESYITPYTSLLVPSSVYVNDALNSYASMGLPKPFVRLLGEPVGLALDARMVGCEGRFVRCGCRPNAVLRPVLCDEDGAGREKEKDGEGGGDGDGKEGMDFGIFATRDLKEGEEIVLGWEWDDGNVVHVLPAVVEEPWAFR</sequence>
<dbReference type="SMART" id="SM00317">
    <property type="entry name" value="SET"/>
    <property type="match status" value="1"/>
</dbReference>
<dbReference type="STRING" id="230819.A0A5C3KN21"/>
<dbReference type="GO" id="GO:0006325">
    <property type="term" value="P:chromatin organization"/>
    <property type="evidence" value="ECO:0007669"/>
    <property type="project" value="UniProtKB-KW"/>
</dbReference>
<evidence type="ECO:0000256" key="3">
    <source>
        <dbReference type="ARBA" id="ARBA00022833"/>
    </source>
</evidence>
<dbReference type="GO" id="GO:0006355">
    <property type="term" value="P:regulation of DNA-templated transcription"/>
    <property type="evidence" value="ECO:0007669"/>
    <property type="project" value="TreeGrafter"/>
</dbReference>
<dbReference type="Proteomes" id="UP000307440">
    <property type="component" value="Unassembled WGS sequence"/>
</dbReference>
<reference evidence="8 9" key="1">
    <citation type="journal article" date="2019" name="Nat. Ecol. Evol.">
        <title>Megaphylogeny resolves global patterns of mushroom evolution.</title>
        <authorList>
            <person name="Varga T."/>
            <person name="Krizsan K."/>
            <person name="Foldi C."/>
            <person name="Dima B."/>
            <person name="Sanchez-Garcia M."/>
            <person name="Sanchez-Ramirez S."/>
            <person name="Szollosi G.J."/>
            <person name="Szarkandi J.G."/>
            <person name="Papp V."/>
            <person name="Albert L."/>
            <person name="Andreopoulos W."/>
            <person name="Angelini C."/>
            <person name="Antonin V."/>
            <person name="Barry K.W."/>
            <person name="Bougher N.L."/>
            <person name="Buchanan P."/>
            <person name="Buyck B."/>
            <person name="Bense V."/>
            <person name="Catcheside P."/>
            <person name="Chovatia M."/>
            <person name="Cooper J."/>
            <person name="Damon W."/>
            <person name="Desjardin D."/>
            <person name="Finy P."/>
            <person name="Geml J."/>
            <person name="Haridas S."/>
            <person name="Hughes K."/>
            <person name="Justo A."/>
            <person name="Karasinski D."/>
            <person name="Kautmanova I."/>
            <person name="Kiss B."/>
            <person name="Kocsube S."/>
            <person name="Kotiranta H."/>
            <person name="LaButti K.M."/>
            <person name="Lechner B.E."/>
            <person name="Liimatainen K."/>
            <person name="Lipzen A."/>
            <person name="Lukacs Z."/>
            <person name="Mihaltcheva S."/>
            <person name="Morgado L.N."/>
            <person name="Niskanen T."/>
            <person name="Noordeloos M.E."/>
            <person name="Ohm R.A."/>
            <person name="Ortiz-Santana B."/>
            <person name="Ovrebo C."/>
            <person name="Racz N."/>
            <person name="Riley R."/>
            <person name="Savchenko A."/>
            <person name="Shiryaev A."/>
            <person name="Soop K."/>
            <person name="Spirin V."/>
            <person name="Szebenyi C."/>
            <person name="Tomsovsky M."/>
            <person name="Tulloss R.E."/>
            <person name="Uehling J."/>
            <person name="Grigoriev I.V."/>
            <person name="Vagvolgyi C."/>
            <person name="Papp T."/>
            <person name="Martin F.M."/>
            <person name="Miettinen O."/>
            <person name="Hibbett D.S."/>
            <person name="Nagy L.G."/>
        </authorList>
    </citation>
    <scope>NUCLEOTIDE SEQUENCE [LARGE SCALE GENOMIC DNA]</scope>
    <source>
        <strain evidence="8 9">CBS 121175</strain>
    </source>
</reference>
<dbReference type="InterPro" id="IPR013083">
    <property type="entry name" value="Znf_RING/FYVE/PHD"/>
</dbReference>
<dbReference type="PANTHER" id="PTHR46462">
    <property type="entry name" value="UPSET, ISOFORM A"/>
    <property type="match status" value="1"/>
</dbReference>
<dbReference type="SUPFAM" id="SSF57903">
    <property type="entry name" value="FYVE/PHD zinc finger"/>
    <property type="match status" value="1"/>
</dbReference>
<protein>
    <recommendedName>
        <fullName evidence="7">PHD-type domain-containing protein</fullName>
    </recommendedName>
</protein>
<dbReference type="EMBL" id="ML210268">
    <property type="protein sequence ID" value="TFK21435.1"/>
    <property type="molecule type" value="Genomic_DNA"/>
</dbReference>
<keyword evidence="3" id="KW-0862">Zinc</keyword>
<dbReference type="GO" id="GO:0070210">
    <property type="term" value="C:Rpd3L-Expanded complex"/>
    <property type="evidence" value="ECO:0007669"/>
    <property type="project" value="TreeGrafter"/>
</dbReference>
<feature type="domain" description="PHD-type" evidence="7">
    <location>
        <begin position="53"/>
        <end position="102"/>
    </location>
</feature>
<dbReference type="InterPro" id="IPR011011">
    <property type="entry name" value="Znf_FYVE_PHD"/>
</dbReference>
<proteinExistence type="predicted"/>